<reference evidence="3" key="1">
    <citation type="journal article" date="2020" name="Fungal Divers.">
        <title>Resolving the Mortierellaceae phylogeny through synthesis of multi-gene phylogenetics and phylogenomics.</title>
        <authorList>
            <person name="Vandepol N."/>
            <person name="Liber J."/>
            <person name="Desiro A."/>
            <person name="Na H."/>
            <person name="Kennedy M."/>
            <person name="Barry K."/>
            <person name="Grigoriev I.V."/>
            <person name="Miller A.N."/>
            <person name="O'Donnell K."/>
            <person name="Stajich J.E."/>
            <person name="Bonito G."/>
        </authorList>
    </citation>
    <scope>NUCLEOTIDE SEQUENCE</scope>
    <source>
        <strain evidence="3">NRRL 2591</strain>
    </source>
</reference>
<gene>
    <name evidence="3" type="ORF">EC957_001630</name>
</gene>
<dbReference type="Proteomes" id="UP000723463">
    <property type="component" value="Unassembled WGS sequence"/>
</dbReference>
<dbReference type="Pfam" id="PF14033">
    <property type="entry name" value="DUF4246"/>
    <property type="match status" value="2"/>
</dbReference>
<dbReference type="InterPro" id="IPR049192">
    <property type="entry name" value="DUF4246_C"/>
</dbReference>
<dbReference type="EMBL" id="JAAAXW010000013">
    <property type="protein sequence ID" value="KAF9550144.1"/>
    <property type="molecule type" value="Genomic_DNA"/>
</dbReference>
<accession>A0A9P6FFK1</accession>
<dbReference type="PANTHER" id="PTHR33119">
    <property type="entry name" value="IFI3P"/>
    <property type="match status" value="1"/>
</dbReference>
<feature type="domain" description="DUF4246" evidence="2">
    <location>
        <begin position="330"/>
        <end position="427"/>
    </location>
</feature>
<evidence type="ECO:0000259" key="2">
    <source>
        <dbReference type="Pfam" id="PF14033"/>
    </source>
</evidence>
<organism evidence="3 4">
    <name type="scientific">Mortierella hygrophila</name>
    <dbReference type="NCBI Taxonomy" id="979708"/>
    <lineage>
        <taxon>Eukaryota</taxon>
        <taxon>Fungi</taxon>
        <taxon>Fungi incertae sedis</taxon>
        <taxon>Mucoromycota</taxon>
        <taxon>Mortierellomycotina</taxon>
        <taxon>Mortierellomycetes</taxon>
        <taxon>Mortierellales</taxon>
        <taxon>Mortierellaceae</taxon>
        <taxon>Mortierella</taxon>
    </lineage>
</organism>
<evidence type="ECO:0000313" key="3">
    <source>
        <dbReference type="EMBL" id="KAF9550144.1"/>
    </source>
</evidence>
<evidence type="ECO:0000313" key="4">
    <source>
        <dbReference type="Proteomes" id="UP000723463"/>
    </source>
</evidence>
<comment type="caution">
    <text evidence="3">The sequence shown here is derived from an EMBL/GenBank/DDBJ whole genome shotgun (WGS) entry which is preliminary data.</text>
</comment>
<proteinExistence type="predicted"/>
<evidence type="ECO:0000256" key="1">
    <source>
        <dbReference type="SAM" id="MobiDB-lite"/>
    </source>
</evidence>
<feature type="domain" description="DUF4246" evidence="2">
    <location>
        <begin position="114"/>
        <end position="329"/>
    </location>
</feature>
<name>A0A9P6FFK1_9FUNG</name>
<keyword evidence="4" id="KW-1185">Reference proteome</keyword>
<protein>
    <recommendedName>
        <fullName evidence="2">DUF4246 domain-containing protein</fullName>
    </recommendedName>
</protein>
<feature type="region of interest" description="Disordered" evidence="1">
    <location>
        <begin position="255"/>
        <end position="279"/>
    </location>
</feature>
<dbReference type="AlphaFoldDB" id="A0A9P6FFK1"/>
<sequence>MTPHLFASKNYTDPKFQGQAATFSTFQHSSIPQLIHSQKTTASTIPLNRKEIHSPSKIKDLGIVDKWRQEILVAGLEQEVRYQLREEQLDYVFKELEWNVQRPRDQIDKGALYSVKKLGDVADARKDRHPGSNNHDLDLVHPSLYPLIAGRTWVTEEEAIPPLDFITAGKALDVVPAPKSSAVDSTFYSRKHQWLLTELYVSPEGKVNAKSYINNLHPVEHKEMYPVLEEILDKVLPMFEEVLSEYDSDLSDVEIDETDNDYDDDGGEVSGGEGEYRDGGKVKKARKLKKVRLPQPIKISDLKTQGKPLQISVKLANIELTPDNPNEPRLEFSIQIKELKYEKSDDRGAEHLHDVMNEDALIQYLDGITTQQDRCVVLPNIYQHQEHSFGLADRTKTGSRKLLAFSLVNPEEPVLSTTFVPSLRKEWDSCIFLAEVSDRLPTVLMREIDQLVD</sequence>
<dbReference type="InterPro" id="IPR025340">
    <property type="entry name" value="DUF4246"/>
</dbReference>
<dbReference type="PANTHER" id="PTHR33119:SF1">
    <property type="entry name" value="FE2OG DIOXYGENASE DOMAIN-CONTAINING PROTEIN"/>
    <property type="match status" value="1"/>
</dbReference>
<feature type="compositionally biased region" description="Acidic residues" evidence="1">
    <location>
        <begin position="255"/>
        <end position="267"/>
    </location>
</feature>